<dbReference type="GO" id="GO:0008483">
    <property type="term" value="F:transaminase activity"/>
    <property type="evidence" value="ECO:0007669"/>
    <property type="project" value="UniProtKB-KW"/>
</dbReference>
<dbReference type="InterPro" id="IPR004838">
    <property type="entry name" value="NHTrfase_class1_PyrdxlP-BS"/>
</dbReference>
<proteinExistence type="inferred from homology"/>
<dbReference type="Proteomes" id="UP000266426">
    <property type="component" value="Unassembled WGS sequence"/>
</dbReference>
<dbReference type="EC" id="2.6.1.-" evidence="6"/>
<name>A0A3A4QXY0_9BACT</name>
<sequence length="389" mass="43544">MTDLFTRAEELNIRPFIVMDILDRAKQLAAQGRDIIRMEIGEPDFDTPQQITDAAIKALESGETRYSPSQGILPLREAIAEKYHAEYGVDISPDRIIITSGSSAAMTLLFSLTLAAGDEVLLTDPYYPCYPNFLKLYRARPVFAKLHRENEFRVCPDDIAQALTPQTRAVILASPANPTGQLVPDTVWQYLADSGLTIFADEIYHGLVYGKKARSVLEFTDNAFVINGFSKLYAMTGWRLGYIIAPRKWISLLNKGHQNFFIAANTFVQIAGLAALKNTKNEIESMVKTFHSRRDHLLRCLNSIGLPPGYIPDGAFYLLVNMGHINKDSLSLAQDMLEKAGVALAPGSDFGTQAQSYLRFSYSASEERITEAVKRISQYMHNQHKMEIH</sequence>
<dbReference type="Gene3D" id="3.40.640.10">
    <property type="entry name" value="Type I PLP-dependent aspartate aminotransferase-like (Major domain)"/>
    <property type="match status" value="1"/>
</dbReference>
<evidence type="ECO:0000256" key="3">
    <source>
        <dbReference type="ARBA" id="ARBA00022576"/>
    </source>
</evidence>
<evidence type="ECO:0000256" key="1">
    <source>
        <dbReference type="ARBA" id="ARBA00001933"/>
    </source>
</evidence>
<evidence type="ECO:0000256" key="4">
    <source>
        <dbReference type="ARBA" id="ARBA00022679"/>
    </source>
</evidence>
<evidence type="ECO:0000256" key="5">
    <source>
        <dbReference type="ARBA" id="ARBA00022898"/>
    </source>
</evidence>
<accession>A0A3A4QXY0</accession>
<gene>
    <name evidence="8" type="ORF">C4541_07365</name>
</gene>
<protein>
    <recommendedName>
        <fullName evidence="6">Aminotransferase</fullName>
        <ecNumber evidence="6">2.6.1.-</ecNumber>
    </recommendedName>
</protein>
<dbReference type="InterPro" id="IPR015421">
    <property type="entry name" value="PyrdxlP-dep_Trfase_major"/>
</dbReference>
<reference evidence="8" key="2">
    <citation type="submission" date="2018-03" db="EMBL/GenBank/DDBJ databases">
        <authorList>
            <person name="Keele B.F."/>
        </authorList>
    </citation>
    <scope>NUCLEOTIDE SEQUENCE</scope>
    <source>
        <strain evidence="8">SURF_26</strain>
    </source>
</reference>
<evidence type="ECO:0000313" key="8">
    <source>
        <dbReference type="EMBL" id="RJP58780.1"/>
    </source>
</evidence>
<comment type="cofactor">
    <cofactor evidence="1 6">
        <name>pyridoxal 5'-phosphate</name>
        <dbReference type="ChEBI" id="CHEBI:597326"/>
    </cofactor>
</comment>
<dbReference type="GO" id="GO:0030170">
    <property type="term" value="F:pyridoxal phosphate binding"/>
    <property type="evidence" value="ECO:0007669"/>
    <property type="project" value="InterPro"/>
</dbReference>
<comment type="similarity">
    <text evidence="2 6">Belongs to the class-I pyridoxal-phosphate-dependent aminotransferase family.</text>
</comment>
<evidence type="ECO:0000256" key="2">
    <source>
        <dbReference type="ARBA" id="ARBA00007441"/>
    </source>
</evidence>
<evidence type="ECO:0000256" key="6">
    <source>
        <dbReference type="RuleBase" id="RU000481"/>
    </source>
</evidence>
<keyword evidence="4 6" id="KW-0808">Transferase</keyword>
<comment type="caution">
    <text evidence="8">The sequence shown here is derived from an EMBL/GenBank/DDBJ whole genome shotgun (WGS) entry which is preliminary data.</text>
</comment>
<organism evidence="8">
    <name type="scientific">Candidatus Auribacter fodinae</name>
    <dbReference type="NCBI Taxonomy" id="2093366"/>
    <lineage>
        <taxon>Bacteria</taxon>
        <taxon>Pseudomonadati</taxon>
        <taxon>Candidatus Auribacterota</taxon>
        <taxon>Candidatus Auribacteria</taxon>
        <taxon>Candidatus Auribacterales</taxon>
        <taxon>Candidatus Auribacteraceae</taxon>
        <taxon>Candidatus Auribacter</taxon>
    </lineage>
</organism>
<reference evidence="8" key="1">
    <citation type="journal article" date="2017" name="ISME J.">
        <title>Energy and carbon metabolisms in a deep terrestrial subsurface fluid microbial community.</title>
        <authorList>
            <person name="Momper L."/>
            <person name="Jungbluth S.P."/>
            <person name="Lee M.D."/>
            <person name="Amend J.P."/>
        </authorList>
    </citation>
    <scope>NUCLEOTIDE SEQUENCE [LARGE SCALE GENOMIC DNA]</scope>
    <source>
        <strain evidence="8">SURF_26</strain>
    </source>
</reference>
<dbReference type="InterPro" id="IPR050596">
    <property type="entry name" value="AspAT/PAT-like"/>
</dbReference>
<feature type="domain" description="Aminotransferase class I/classII large" evidence="7">
    <location>
        <begin position="34"/>
        <end position="376"/>
    </location>
</feature>
<dbReference type="InterPro" id="IPR004839">
    <property type="entry name" value="Aminotransferase_I/II_large"/>
</dbReference>
<dbReference type="AlphaFoldDB" id="A0A3A4QXY0"/>
<keyword evidence="3 6" id="KW-0032">Aminotransferase</keyword>
<dbReference type="PROSITE" id="PS00105">
    <property type="entry name" value="AA_TRANSFER_CLASS_1"/>
    <property type="match status" value="1"/>
</dbReference>
<keyword evidence="5" id="KW-0663">Pyridoxal phosphate</keyword>
<dbReference type="SUPFAM" id="SSF53383">
    <property type="entry name" value="PLP-dependent transferases"/>
    <property type="match status" value="1"/>
</dbReference>
<dbReference type="CDD" id="cd00609">
    <property type="entry name" value="AAT_like"/>
    <property type="match status" value="1"/>
</dbReference>
<dbReference type="PANTHER" id="PTHR46383:SF2">
    <property type="entry name" value="AMINOTRANSFERASE"/>
    <property type="match status" value="1"/>
</dbReference>
<dbReference type="InterPro" id="IPR015424">
    <property type="entry name" value="PyrdxlP-dep_Trfase"/>
</dbReference>
<dbReference type="Pfam" id="PF00155">
    <property type="entry name" value="Aminotran_1_2"/>
    <property type="match status" value="1"/>
</dbReference>
<dbReference type="GO" id="GO:0006520">
    <property type="term" value="P:amino acid metabolic process"/>
    <property type="evidence" value="ECO:0007669"/>
    <property type="project" value="InterPro"/>
</dbReference>
<evidence type="ECO:0000259" key="7">
    <source>
        <dbReference type="Pfam" id="PF00155"/>
    </source>
</evidence>
<dbReference type="EMBL" id="QZJZ01000061">
    <property type="protein sequence ID" value="RJP58780.1"/>
    <property type="molecule type" value="Genomic_DNA"/>
</dbReference>
<dbReference type="PANTHER" id="PTHR46383">
    <property type="entry name" value="ASPARTATE AMINOTRANSFERASE"/>
    <property type="match status" value="1"/>
</dbReference>